<keyword evidence="3" id="KW-1185">Reference proteome</keyword>
<evidence type="ECO:0008006" key="4">
    <source>
        <dbReference type="Google" id="ProtNLM"/>
    </source>
</evidence>
<dbReference type="AlphaFoldDB" id="A0A9Q9DQU3"/>
<organism evidence="2 3">
    <name type="scientific">Curvularia clavata</name>
    <dbReference type="NCBI Taxonomy" id="95742"/>
    <lineage>
        <taxon>Eukaryota</taxon>
        <taxon>Fungi</taxon>
        <taxon>Dikarya</taxon>
        <taxon>Ascomycota</taxon>
        <taxon>Pezizomycotina</taxon>
        <taxon>Dothideomycetes</taxon>
        <taxon>Pleosporomycetidae</taxon>
        <taxon>Pleosporales</taxon>
        <taxon>Pleosporineae</taxon>
        <taxon>Pleosporaceae</taxon>
        <taxon>Curvularia</taxon>
    </lineage>
</organism>
<feature type="compositionally biased region" description="Acidic residues" evidence="1">
    <location>
        <begin position="426"/>
        <end position="444"/>
    </location>
</feature>
<sequence length="455" mass="51447">MNQPEDVEVILGYGRHYKFHSGTLARNSPLFADMLTEPNAAQLSSRARNAGIKIRWMIELVQLPCDKYPAGRFDLVKLNKLGERADNCEGLIVNENGLIPQAKKCFKQYESILYAFYNKDLVIKGTNMVTALEHCDDLLEKSDYLGCTNVISKPIEVALLKYGQEVFQAIANAPHAWVKLAVRIRSELLFQECLVHLVGNWRALEKKPHLDVRKQLSEIPGLVALIERHHKQLLERCQKLELSIVSLIPSTILPSQYATRADLAKHILGWAALTFYREWFTQCLVKNQGQHAADCGYALYKELGAGADADADRELLKEFQETKFTTSSKAVRVMEHHLMDIKNCVKEVVEEYGILTSKCQLNVEKFPVSYLTCVVFDKREYPWESHMQGGALGKRKKYLPGGNDIAMLNLNSARKSKGISGVDMREGEEGDEGDDEFESDDMESGSERGKRTKMT</sequence>
<dbReference type="VEuPathDB" id="FungiDB:yc1106_02328"/>
<dbReference type="OrthoDB" id="2129688at2759"/>
<reference evidence="2" key="1">
    <citation type="submission" date="2021-12" db="EMBL/GenBank/DDBJ databases">
        <title>Curvularia clavata genome.</title>
        <authorList>
            <person name="Cao Y."/>
        </authorList>
    </citation>
    <scope>NUCLEOTIDE SEQUENCE</scope>
    <source>
        <strain evidence="2">Yc1106</strain>
    </source>
</reference>
<feature type="region of interest" description="Disordered" evidence="1">
    <location>
        <begin position="417"/>
        <end position="455"/>
    </location>
</feature>
<accession>A0A9Q9DQU3</accession>
<evidence type="ECO:0000256" key="1">
    <source>
        <dbReference type="SAM" id="MobiDB-lite"/>
    </source>
</evidence>
<name>A0A9Q9DQU3_CURCL</name>
<gene>
    <name evidence="2" type="ORF">yc1106_02328</name>
</gene>
<proteinExistence type="predicted"/>
<dbReference type="PANTHER" id="PTHR38119:SF2">
    <property type="entry name" value="TRANSCRIPTION FACTOR DOMAIN-CONTAINING PROTEIN"/>
    <property type="match status" value="1"/>
</dbReference>
<dbReference type="Proteomes" id="UP001056012">
    <property type="component" value="Chromosome 2"/>
</dbReference>
<dbReference type="PANTHER" id="PTHR38119">
    <property type="entry name" value="BTB DOMAIN-CONTAINING PROTEIN-RELATED"/>
    <property type="match status" value="1"/>
</dbReference>
<dbReference type="EMBL" id="CP089275">
    <property type="protein sequence ID" value="USP75054.1"/>
    <property type="molecule type" value="Genomic_DNA"/>
</dbReference>
<evidence type="ECO:0000313" key="3">
    <source>
        <dbReference type="Proteomes" id="UP001056012"/>
    </source>
</evidence>
<evidence type="ECO:0000313" key="2">
    <source>
        <dbReference type="EMBL" id="USP75054.1"/>
    </source>
</evidence>
<protein>
    <recommendedName>
        <fullName evidence="4">BTB domain-containing protein</fullName>
    </recommendedName>
</protein>